<evidence type="ECO:0000313" key="2">
    <source>
        <dbReference type="EMBL" id="KAF6729748.1"/>
    </source>
</evidence>
<comment type="caution">
    <text evidence="2">The sequence shown here is derived from an EMBL/GenBank/DDBJ whole genome shotgun (WGS) entry which is preliminary data.</text>
</comment>
<evidence type="ECO:0000256" key="1">
    <source>
        <dbReference type="SAM" id="MobiDB-lite"/>
    </source>
</evidence>
<accession>A0A834CD76</accession>
<feature type="region of interest" description="Disordered" evidence="1">
    <location>
        <begin position="1"/>
        <end position="24"/>
    </location>
</feature>
<dbReference type="EMBL" id="WKFB01000253">
    <property type="protein sequence ID" value="KAF6729748.1"/>
    <property type="molecule type" value="Genomic_DNA"/>
</dbReference>
<organism evidence="2 3">
    <name type="scientific">Oryzias melastigma</name>
    <name type="common">Marine medaka</name>
    <dbReference type="NCBI Taxonomy" id="30732"/>
    <lineage>
        <taxon>Eukaryota</taxon>
        <taxon>Metazoa</taxon>
        <taxon>Chordata</taxon>
        <taxon>Craniata</taxon>
        <taxon>Vertebrata</taxon>
        <taxon>Euteleostomi</taxon>
        <taxon>Actinopterygii</taxon>
        <taxon>Neopterygii</taxon>
        <taxon>Teleostei</taxon>
        <taxon>Neoteleostei</taxon>
        <taxon>Acanthomorphata</taxon>
        <taxon>Ovalentaria</taxon>
        <taxon>Atherinomorphae</taxon>
        <taxon>Beloniformes</taxon>
        <taxon>Adrianichthyidae</taxon>
        <taxon>Oryziinae</taxon>
        <taxon>Oryzias</taxon>
    </lineage>
</organism>
<dbReference type="Proteomes" id="UP000646548">
    <property type="component" value="Unassembled WGS sequence"/>
</dbReference>
<gene>
    <name evidence="2" type="ORF">FQA47_009526</name>
</gene>
<proteinExistence type="predicted"/>
<feature type="region of interest" description="Disordered" evidence="1">
    <location>
        <begin position="36"/>
        <end position="63"/>
    </location>
</feature>
<protein>
    <submittedName>
        <fullName evidence="2">Uncharacterized protein</fullName>
    </submittedName>
</protein>
<name>A0A834CD76_ORYME</name>
<dbReference type="AlphaFoldDB" id="A0A834CD76"/>
<evidence type="ECO:0000313" key="3">
    <source>
        <dbReference type="Proteomes" id="UP000646548"/>
    </source>
</evidence>
<sequence>MGTREQGVGAEGDDGNEDISNFNMESDGLSMVSVSIEEECGHSSEEEADFHSSSSCQTPPFSLSSSTPLDHIVLLPPLPLPVVLSALVLSWRRGGGEPLSQP</sequence>
<reference evidence="2" key="1">
    <citation type="journal article" name="BMC Genomics">
        <title>Long-read sequencing and de novo genome assembly of marine medaka (Oryzias melastigma).</title>
        <authorList>
            <person name="Liang P."/>
            <person name="Saqib H.S.A."/>
            <person name="Ni X."/>
            <person name="Shen Y."/>
        </authorList>
    </citation>
    <scope>NUCLEOTIDE SEQUENCE</scope>
    <source>
        <strain evidence="2">Bigg-433</strain>
    </source>
</reference>